<evidence type="ECO:0000313" key="1">
    <source>
        <dbReference type="EMBL" id="MBM7644607.1"/>
    </source>
</evidence>
<comment type="caution">
    <text evidence="1">The sequence shown here is derived from an EMBL/GenBank/DDBJ whole genome shotgun (WGS) entry which is preliminary data.</text>
</comment>
<evidence type="ECO:0000313" key="2">
    <source>
        <dbReference type="Proteomes" id="UP000808914"/>
    </source>
</evidence>
<accession>A0ABS2PX44</accession>
<dbReference type="Proteomes" id="UP000808914">
    <property type="component" value="Unassembled WGS sequence"/>
</dbReference>
<reference evidence="1 2" key="1">
    <citation type="submission" date="2021-01" db="EMBL/GenBank/DDBJ databases">
        <title>Genomic Encyclopedia of Type Strains, Phase IV (KMG-IV): sequencing the most valuable type-strain genomes for metagenomic binning, comparative biology and taxonomic classification.</title>
        <authorList>
            <person name="Goeker M."/>
        </authorList>
    </citation>
    <scope>NUCLEOTIDE SEQUENCE [LARGE SCALE GENOMIC DNA]</scope>
    <source>
        <strain evidence="1 2">DSM 28236</strain>
    </source>
</reference>
<keyword evidence="2" id="KW-1185">Reference proteome</keyword>
<dbReference type="RefSeq" id="WP_205002558.1">
    <property type="nucleotide sequence ID" value="NZ_JAFBER010000003.1"/>
</dbReference>
<organism evidence="1 2">
    <name type="scientific">Scopulibacillus daqui</name>
    <dbReference type="NCBI Taxonomy" id="1469162"/>
    <lineage>
        <taxon>Bacteria</taxon>
        <taxon>Bacillati</taxon>
        <taxon>Bacillota</taxon>
        <taxon>Bacilli</taxon>
        <taxon>Bacillales</taxon>
        <taxon>Sporolactobacillaceae</taxon>
        <taxon>Scopulibacillus</taxon>
    </lineage>
</organism>
<dbReference type="PIRSF" id="PIRSF012608">
    <property type="entry name" value="UCP012608"/>
    <property type="match status" value="1"/>
</dbReference>
<name>A0ABS2PX44_9BACL</name>
<protein>
    <recommendedName>
        <fullName evidence="3">DUF2332 domain-containing protein</fullName>
    </recommendedName>
</protein>
<proteinExistence type="predicted"/>
<dbReference type="InterPro" id="IPR011200">
    <property type="entry name" value="UCP012608"/>
</dbReference>
<sequence>MMDAAQLSSRFKHFAELECKGSSSLYECLAFKVSEDSEMIELCAEARNGQPVPNLLFGAVHYLLLKGEEHPLKEYYPSITKNPRTIAGCYDHFKDFCNVNRDEIIAILKSKLVQTNEVRRCAYLYPIFCLIYSKTGKPLSLIEIGTSAGLQLLWDKYSYSYDTHNIYGDRGSSVLIKSKIKGRLTPSLLQKCPPTASKIGLDLHVCDLRHSEDFLWLKSLIWPEHKERLDLFERAAKVFRENPAELIEGDGVKLLTDVIEQLPKDTAVCIFHTHVANQMAKESKYELIDKIKKIGSQRDVFHIYNNMWDRKLHLDYWMNGIEYHHTIGAADGHGRWFEWNLKDIR</sequence>
<dbReference type="Pfam" id="PF10094">
    <property type="entry name" value="DUF2332"/>
    <property type="match status" value="1"/>
</dbReference>
<gene>
    <name evidence="1" type="ORF">JOD45_000800</name>
</gene>
<evidence type="ECO:0008006" key="3">
    <source>
        <dbReference type="Google" id="ProtNLM"/>
    </source>
</evidence>
<dbReference type="EMBL" id="JAFBER010000003">
    <property type="protein sequence ID" value="MBM7644607.1"/>
    <property type="molecule type" value="Genomic_DNA"/>
</dbReference>